<proteinExistence type="predicted"/>
<accession>A0ABD0S6B9</accession>
<gene>
    <name evidence="2" type="ORF">ABMA28_017271</name>
</gene>
<protein>
    <submittedName>
        <fullName evidence="2">Uncharacterized protein</fullName>
    </submittedName>
</protein>
<evidence type="ECO:0000256" key="1">
    <source>
        <dbReference type="SAM" id="MobiDB-lite"/>
    </source>
</evidence>
<evidence type="ECO:0000313" key="3">
    <source>
        <dbReference type="Proteomes" id="UP001549921"/>
    </source>
</evidence>
<feature type="region of interest" description="Disordered" evidence="1">
    <location>
        <begin position="1"/>
        <end position="30"/>
    </location>
</feature>
<reference evidence="2 3" key="1">
    <citation type="submission" date="2024-06" db="EMBL/GenBank/DDBJ databases">
        <title>A chromosome-level genome assembly of beet webworm, Loxostege sticticalis.</title>
        <authorList>
            <person name="Zhang Y."/>
        </authorList>
    </citation>
    <scope>NUCLEOTIDE SEQUENCE [LARGE SCALE GENOMIC DNA]</scope>
    <source>
        <strain evidence="2">AQ028</strain>
        <tissue evidence="2">Male pupae</tissue>
    </source>
</reference>
<name>A0ABD0S6B9_LOXSC</name>
<dbReference type="EMBL" id="JBEDNZ010000033">
    <property type="protein sequence ID" value="KAL0803423.1"/>
    <property type="molecule type" value="Genomic_DNA"/>
</dbReference>
<dbReference type="AlphaFoldDB" id="A0ABD0S6B9"/>
<organism evidence="2 3">
    <name type="scientific">Loxostege sticticalis</name>
    <name type="common">Beet webworm moth</name>
    <dbReference type="NCBI Taxonomy" id="481309"/>
    <lineage>
        <taxon>Eukaryota</taxon>
        <taxon>Metazoa</taxon>
        <taxon>Ecdysozoa</taxon>
        <taxon>Arthropoda</taxon>
        <taxon>Hexapoda</taxon>
        <taxon>Insecta</taxon>
        <taxon>Pterygota</taxon>
        <taxon>Neoptera</taxon>
        <taxon>Endopterygota</taxon>
        <taxon>Lepidoptera</taxon>
        <taxon>Glossata</taxon>
        <taxon>Ditrysia</taxon>
        <taxon>Pyraloidea</taxon>
        <taxon>Crambidae</taxon>
        <taxon>Pyraustinae</taxon>
        <taxon>Loxostege</taxon>
    </lineage>
</organism>
<dbReference type="Proteomes" id="UP001549921">
    <property type="component" value="Unassembled WGS sequence"/>
</dbReference>
<comment type="caution">
    <text evidence="2">The sequence shown here is derived from an EMBL/GenBank/DDBJ whole genome shotgun (WGS) entry which is preliminary data.</text>
</comment>
<sequence>MSADSGGTTAKMTKKKRKADEPILPDLSDEEEENKYAPYFKKNHIRSYPVNSPTQPGTVFPVYIESVNDSVKFGNKDPIYLNNIFSRYTKGVKEIKRVNALRYAIIFDSPKNANSLLTNTEFLSLHEVKAFIPASTSESTGVIKFIPTDLSCKHLFDKLISTQEILSVRRFTKKTPDGIVPLQTVTVTFSGNILPAHVSYGLCTLPVEQYIKPVIQCFKCMGFGHTTKFCKRNVVCSVCSQSHNFKDCTNKDKPLCANCKGEHIAVSKLSFFPALNKSYAKAMNSPLPKQTKKNDDKDILSDVINNDKILKAIVDTLLKFSNKDNNLPINTSTIKEIFIKNFTCNNG</sequence>
<evidence type="ECO:0000313" key="2">
    <source>
        <dbReference type="EMBL" id="KAL0803423.1"/>
    </source>
</evidence>